<evidence type="ECO:0000256" key="3">
    <source>
        <dbReference type="ARBA" id="ARBA00022490"/>
    </source>
</evidence>
<dbReference type="CDD" id="cd06845">
    <property type="entry name" value="Bcl-2_like"/>
    <property type="match status" value="1"/>
</dbReference>
<dbReference type="Gene3D" id="1.10.437.10">
    <property type="entry name" value="Blc2-like"/>
    <property type="match status" value="1"/>
</dbReference>
<keyword evidence="6" id="KW-1133">Transmembrane helix</keyword>
<evidence type="ECO:0000313" key="8">
    <source>
        <dbReference type="EMBL" id="QHR78517.1"/>
    </source>
</evidence>
<keyword evidence="3" id="KW-0963">Cytoplasm</keyword>
<dbReference type="EMBL" id="MN803438">
    <property type="protein sequence ID" value="QHR78517.1"/>
    <property type="molecule type" value="Genomic_DNA"/>
</dbReference>
<evidence type="ECO:0000256" key="5">
    <source>
        <dbReference type="ARBA" id="ARBA00023323"/>
    </source>
</evidence>
<proteinExistence type="inferred from homology"/>
<evidence type="ECO:0000256" key="6">
    <source>
        <dbReference type="SAM" id="Phobius"/>
    </source>
</evidence>
<dbReference type="InterPro" id="IPR046371">
    <property type="entry name" value="Bcl-2_BH1-3"/>
</dbReference>
<dbReference type="GO" id="GO:0008053">
    <property type="term" value="P:mitochondrial fusion"/>
    <property type="evidence" value="ECO:0007669"/>
    <property type="project" value="TreeGrafter"/>
</dbReference>
<dbReference type="RefSeq" id="YP_010087997.1">
    <property type="nucleotide sequence ID" value="NC_055603.1"/>
</dbReference>
<keyword evidence="9" id="KW-1185">Reference proteome</keyword>
<keyword evidence="6" id="KW-0812">Transmembrane</keyword>
<dbReference type="SMART" id="SM00337">
    <property type="entry name" value="BCL"/>
    <property type="match status" value="1"/>
</dbReference>
<dbReference type="Proteomes" id="UP000678193">
    <property type="component" value="Segment"/>
</dbReference>
<feature type="transmembrane region" description="Helical" evidence="6">
    <location>
        <begin position="160"/>
        <end position="180"/>
    </location>
</feature>
<evidence type="ECO:0000259" key="7">
    <source>
        <dbReference type="SMART" id="SM00337"/>
    </source>
</evidence>
<evidence type="ECO:0000256" key="4">
    <source>
        <dbReference type="ARBA" id="ARBA00023189"/>
    </source>
</evidence>
<keyword evidence="6" id="KW-0472">Membrane</keyword>
<keyword evidence="5" id="KW-1119">Modulation of host cell apoptosis by virus</keyword>
<dbReference type="PROSITE" id="PS50062">
    <property type="entry name" value="BCL2_FAMILY"/>
    <property type="match status" value="1"/>
</dbReference>
<keyword evidence="5" id="KW-0945">Host-virus interaction</keyword>
<dbReference type="PRINTS" id="PR01866">
    <property type="entry name" value="APOPREGMCL1"/>
</dbReference>
<evidence type="ECO:0000256" key="2">
    <source>
        <dbReference type="ARBA" id="ARBA00009458"/>
    </source>
</evidence>
<dbReference type="GO" id="GO:0051400">
    <property type="term" value="F:BH domain binding"/>
    <property type="evidence" value="ECO:0007669"/>
    <property type="project" value="TreeGrafter"/>
</dbReference>
<keyword evidence="4" id="KW-1081">Inhibition of host apoptosis by viral BCL2-like protein</keyword>
<organism evidence="8 9">
    <name type="scientific">Lymphocystis disease virus 4</name>
    <dbReference type="NCBI Taxonomy" id="2704413"/>
    <lineage>
        <taxon>Viruses</taxon>
        <taxon>Varidnaviria</taxon>
        <taxon>Bamfordvirae</taxon>
        <taxon>Nucleocytoviricota</taxon>
        <taxon>Megaviricetes</taxon>
        <taxon>Pimascovirales</taxon>
        <taxon>Pimascovirales incertae sedis</taxon>
        <taxon>Iridoviridae</taxon>
        <taxon>Alphairidovirinae</taxon>
        <taxon>Lymphocystivirus</taxon>
        <taxon>Lymphocystivirus micropogonias1</taxon>
    </lineage>
</organism>
<comment type="subcellular location">
    <subcellularLocation>
        <location evidence="1">Cytoplasm</location>
    </subcellularLocation>
</comment>
<reference evidence="8" key="1">
    <citation type="journal article" date="2020" name="Arch. Virol.">
        <title>Complete genome sequence and analysis of a novel lymphocystivirus detected in whitemouth croaker (Micropogonias furnieri): lymphocystis disease virus 4.</title>
        <authorList>
            <person name="Doszpoly A."/>
            <person name="Kajan G.L."/>
            <person name="Puentes R."/>
            <person name="Perretta A."/>
        </authorList>
    </citation>
    <scope>NUCLEOTIDE SEQUENCE</scope>
    <source>
        <strain evidence="8">LCDV-WC</strain>
    </source>
</reference>
<dbReference type="Pfam" id="PF00452">
    <property type="entry name" value="Bcl-2"/>
    <property type="match status" value="1"/>
</dbReference>
<dbReference type="GeneID" id="65103330"/>
<dbReference type="SUPFAM" id="SSF56854">
    <property type="entry name" value="Bcl-2 inhibitors of programmed cell death"/>
    <property type="match status" value="1"/>
</dbReference>
<evidence type="ECO:0000313" key="9">
    <source>
        <dbReference type="Proteomes" id="UP000678193"/>
    </source>
</evidence>
<dbReference type="KEGG" id="vg:65103330"/>
<dbReference type="PANTHER" id="PTHR11256">
    <property type="entry name" value="BCL-2 RELATED"/>
    <property type="match status" value="1"/>
</dbReference>
<dbReference type="InterPro" id="IPR013281">
    <property type="entry name" value="Apop_reg_Mc1"/>
</dbReference>
<dbReference type="InterPro" id="IPR036834">
    <property type="entry name" value="Bcl-2-like_sf"/>
</dbReference>
<feature type="domain" description="Bcl-2 Bcl-2 homology region 1-3" evidence="7">
    <location>
        <begin position="41"/>
        <end position="140"/>
    </location>
</feature>
<name>A0A6B9XM53_9VIRU</name>
<dbReference type="PRINTS" id="PR01862">
    <property type="entry name" value="BCL2FAMILY"/>
</dbReference>
<dbReference type="GO" id="GO:0015267">
    <property type="term" value="F:channel activity"/>
    <property type="evidence" value="ECO:0007669"/>
    <property type="project" value="TreeGrafter"/>
</dbReference>
<dbReference type="GO" id="GO:0033668">
    <property type="term" value="P:symbiont-mediated suppression of host apoptosis"/>
    <property type="evidence" value="ECO:0007669"/>
    <property type="project" value="UniProtKB-KW"/>
</dbReference>
<feature type="transmembrane region" description="Helical" evidence="6">
    <location>
        <begin position="86"/>
        <end position="106"/>
    </location>
</feature>
<dbReference type="InterPro" id="IPR002475">
    <property type="entry name" value="Bcl2-like"/>
</dbReference>
<dbReference type="PANTHER" id="PTHR11256:SF46">
    <property type="entry name" value="INDUCED MYELOID LEUKEMIA CELL DIFFERENTIATION PROTEIN MCL-1"/>
    <property type="match status" value="1"/>
</dbReference>
<comment type="similarity">
    <text evidence="2">Belongs to the Bcl-2 family.</text>
</comment>
<evidence type="ECO:0000256" key="1">
    <source>
        <dbReference type="ARBA" id="ARBA00004496"/>
    </source>
</evidence>
<sequence length="181" mass="21258">MYLNNINMSNEFETNTKQLVDTFFIKYFDLKESDDMILKIMKREVDNLFNKHRLVYVNMLTKIMTMNIEVEIFVKEIVENIFSDGLINWGRIISLITFGILIVDYLKMINMTDKIKTVSFIISSYLIEHQKQWLLENNAWTGLVDFFTVQDHTSHIKSPLTLFIALISIGALLYSTFNLAH</sequence>
<protein>
    <recommendedName>
        <fullName evidence="7">Bcl-2 Bcl-2 homology region 1-3 domain-containing protein</fullName>
    </recommendedName>
</protein>
<dbReference type="InterPro" id="IPR026298">
    <property type="entry name" value="Bcl-2_fam"/>
</dbReference>
<accession>A0A6B9XM53</accession>